<comment type="caution">
    <text evidence="1">The sequence shown here is derived from an EMBL/GenBank/DDBJ whole genome shotgun (WGS) entry which is preliminary data.</text>
</comment>
<dbReference type="InParanoid" id="A0A7X0MYC9"/>
<protein>
    <recommendedName>
        <fullName evidence="3">DUF2857 domain-containing protein</fullName>
    </recommendedName>
</protein>
<dbReference type="RefSeq" id="WP_166847309.1">
    <property type="nucleotide sequence ID" value="NZ_JAAONY010000002.1"/>
</dbReference>
<reference evidence="1 2" key="1">
    <citation type="submission" date="2020-08" db="EMBL/GenBank/DDBJ databases">
        <title>Genomic Encyclopedia of Type Strains, Phase IV (KMG-IV): sequencing the most valuable type-strain genomes for metagenomic binning, comparative biology and taxonomic classification.</title>
        <authorList>
            <person name="Goeker M."/>
        </authorList>
    </citation>
    <scope>NUCLEOTIDE SEQUENCE [LARGE SCALE GENOMIC DNA]</scope>
    <source>
        <strain evidence="1 2">DSM 22368</strain>
    </source>
</reference>
<dbReference type="AlphaFoldDB" id="A0A7X0MYC9"/>
<dbReference type="InterPro" id="IPR021364">
    <property type="entry name" value="DUF2857"/>
</dbReference>
<accession>A0A7X0MYC9</accession>
<sequence length="177" mass="20520">MPKIHKNLCRAAAQSLFTAIESPRATPQDLDPLKHHEQLYLSNLTFGQQKYLVEKADQFVKISLDIEALRQKLSEVKNMESLRDLEDTYLLLGAPLCMMRRLFGLHAAEFSHRRKLLGIAGSSNGRPRQCGEDTEHIVWKLWVQHQDLDERARFLKIAEVTDLDLHQIWSALREHLK</sequence>
<dbReference type="Proteomes" id="UP000528457">
    <property type="component" value="Unassembled WGS sequence"/>
</dbReference>
<evidence type="ECO:0000313" key="1">
    <source>
        <dbReference type="EMBL" id="MBB6521882.1"/>
    </source>
</evidence>
<keyword evidence="2" id="KW-1185">Reference proteome</keyword>
<name>A0A7X0MYC9_9GAMM</name>
<evidence type="ECO:0000313" key="2">
    <source>
        <dbReference type="Proteomes" id="UP000528457"/>
    </source>
</evidence>
<organism evidence="1 2">
    <name type="scientific">Pseudoteredinibacter isoporae</name>
    <dbReference type="NCBI Taxonomy" id="570281"/>
    <lineage>
        <taxon>Bacteria</taxon>
        <taxon>Pseudomonadati</taxon>
        <taxon>Pseudomonadota</taxon>
        <taxon>Gammaproteobacteria</taxon>
        <taxon>Cellvibrionales</taxon>
        <taxon>Cellvibrionaceae</taxon>
        <taxon>Pseudoteredinibacter</taxon>
    </lineage>
</organism>
<dbReference type="EMBL" id="JACHHT010000002">
    <property type="protein sequence ID" value="MBB6521882.1"/>
    <property type="molecule type" value="Genomic_DNA"/>
</dbReference>
<dbReference type="Pfam" id="PF11198">
    <property type="entry name" value="DUF2857"/>
    <property type="match status" value="1"/>
</dbReference>
<proteinExistence type="predicted"/>
<gene>
    <name evidence="1" type="ORF">HNR48_002167</name>
</gene>
<evidence type="ECO:0008006" key="3">
    <source>
        <dbReference type="Google" id="ProtNLM"/>
    </source>
</evidence>